<evidence type="ECO:0000313" key="4">
    <source>
        <dbReference type="Proteomes" id="UP001597114"/>
    </source>
</evidence>
<accession>A0ABW4F1E4</accession>
<evidence type="ECO:0000313" key="3">
    <source>
        <dbReference type="EMBL" id="MFD1521127.1"/>
    </source>
</evidence>
<evidence type="ECO:0000256" key="1">
    <source>
        <dbReference type="ARBA" id="ARBA00006547"/>
    </source>
</evidence>
<sequence length="286" mass="31399">MSVTTTTEIDFDIAAYLHRIGLSGAWEGARPPADLATLARIVAAHGQAIAYENLDKFTGREVHLDQASLITKIVRSRRGGGCYEHNLLLCGVLDALGYTTTLLTGRVLWGRPADTPMPPRTHMLLRVELPQGPYIVDAGFGLRLTGVLALESDTEQPTPHGLLRIRPDGSAFVMEARLGGRWMALYRFDLAESYMADFSMSNFYNSHHPDSMMVGGLLIGRADTDRRYALSGRRSTGLSLAVHHVDGPSERRALESPAAVRRALEDQFLIDLSGLPDLDRALTTLF</sequence>
<dbReference type="Gene3D" id="3.30.2140.10">
    <property type="entry name" value="Arylamine N-acetyltransferase"/>
    <property type="match status" value="1"/>
</dbReference>
<reference evidence="4" key="1">
    <citation type="journal article" date="2019" name="Int. J. Syst. Evol. Microbiol.">
        <title>The Global Catalogue of Microorganisms (GCM) 10K type strain sequencing project: providing services to taxonomists for standard genome sequencing and annotation.</title>
        <authorList>
            <consortium name="The Broad Institute Genomics Platform"/>
            <consortium name="The Broad Institute Genome Sequencing Center for Infectious Disease"/>
            <person name="Wu L."/>
            <person name="Ma J."/>
        </authorList>
    </citation>
    <scope>NUCLEOTIDE SEQUENCE [LARGE SCALE GENOMIC DNA]</scope>
    <source>
        <strain evidence="4">CCM 7043</strain>
    </source>
</reference>
<dbReference type="InterPro" id="IPR001447">
    <property type="entry name" value="Arylamine_N-AcTrfase"/>
</dbReference>
<gene>
    <name evidence="3" type="ORF">ACFSJD_26755</name>
</gene>
<dbReference type="Pfam" id="PF00797">
    <property type="entry name" value="Acetyltransf_2"/>
    <property type="match status" value="1"/>
</dbReference>
<dbReference type="RefSeq" id="WP_344721908.1">
    <property type="nucleotide sequence ID" value="NZ_BAAAUS010000008.1"/>
</dbReference>
<organism evidence="3 4">
    <name type="scientific">Pseudonocardia yunnanensis</name>
    <dbReference type="NCBI Taxonomy" id="58107"/>
    <lineage>
        <taxon>Bacteria</taxon>
        <taxon>Bacillati</taxon>
        <taxon>Actinomycetota</taxon>
        <taxon>Actinomycetes</taxon>
        <taxon>Pseudonocardiales</taxon>
        <taxon>Pseudonocardiaceae</taxon>
        <taxon>Pseudonocardia</taxon>
    </lineage>
</organism>
<proteinExistence type="inferred from homology"/>
<dbReference type="Proteomes" id="UP001597114">
    <property type="component" value="Unassembled WGS sequence"/>
</dbReference>
<dbReference type="SUPFAM" id="SSF54001">
    <property type="entry name" value="Cysteine proteinases"/>
    <property type="match status" value="1"/>
</dbReference>
<dbReference type="PRINTS" id="PR01543">
    <property type="entry name" value="ANATRNSFRASE"/>
</dbReference>
<dbReference type="Gene3D" id="2.40.128.150">
    <property type="entry name" value="Cysteine proteinases"/>
    <property type="match status" value="1"/>
</dbReference>
<comment type="caution">
    <text evidence="3">The sequence shown here is derived from an EMBL/GenBank/DDBJ whole genome shotgun (WGS) entry which is preliminary data.</text>
</comment>
<dbReference type="PANTHER" id="PTHR11786">
    <property type="entry name" value="N-HYDROXYARYLAMINE O-ACETYLTRANSFERASE"/>
    <property type="match status" value="1"/>
</dbReference>
<name>A0ABW4F1E4_9PSEU</name>
<dbReference type="InterPro" id="IPR038765">
    <property type="entry name" value="Papain-like_cys_pep_sf"/>
</dbReference>
<protein>
    <submittedName>
        <fullName evidence="3">Arylamine N-acetyltransferase</fullName>
    </submittedName>
</protein>
<keyword evidence="4" id="KW-1185">Reference proteome</keyword>
<comment type="similarity">
    <text evidence="1 2">Belongs to the arylamine N-acetyltransferase family.</text>
</comment>
<evidence type="ECO:0000256" key="2">
    <source>
        <dbReference type="RuleBase" id="RU003452"/>
    </source>
</evidence>
<dbReference type="EMBL" id="JBHUCO010000031">
    <property type="protein sequence ID" value="MFD1521127.1"/>
    <property type="molecule type" value="Genomic_DNA"/>
</dbReference>
<dbReference type="PANTHER" id="PTHR11786:SF0">
    <property type="entry name" value="ARYLAMINE N-ACETYLTRANSFERASE 4-RELATED"/>
    <property type="match status" value="1"/>
</dbReference>